<dbReference type="GO" id="GO:0016036">
    <property type="term" value="P:cellular response to phosphate starvation"/>
    <property type="evidence" value="ECO:0007669"/>
    <property type="project" value="InterPro"/>
</dbReference>
<protein>
    <submittedName>
        <fullName evidence="5">SPX domain-containing protein</fullName>
    </submittedName>
</protein>
<dbReference type="InterPro" id="IPR031142">
    <property type="entry name" value="SPX_prot"/>
</dbReference>
<dbReference type="Pfam" id="PF03105">
    <property type="entry name" value="SPX"/>
    <property type="match status" value="2"/>
</dbReference>
<organism evidence="5 6">
    <name type="scientific">Parasponia andersonii</name>
    <name type="common">Sponia andersonii</name>
    <dbReference type="NCBI Taxonomy" id="3476"/>
    <lineage>
        <taxon>Eukaryota</taxon>
        <taxon>Viridiplantae</taxon>
        <taxon>Streptophyta</taxon>
        <taxon>Embryophyta</taxon>
        <taxon>Tracheophyta</taxon>
        <taxon>Spermatophyta</taxon>
        <taxon>Magnoliopsida</taxon>
        <taxon>eudicotyledons</taxon>
        <taxon>Gunneridae</taxon>
        <taxon>Pentapetalae</taxon>
        <taxon>rosids</taxon>
        <taxon>fabids</taxon>
        <taxon>Rosales</taxon>
        <taxon>Cannabaceae</taxon>
        <taxon>Parasponia</taxon>
    </lineage>
</organism>
<comment type="caution">
    <text evidence="5">The sequence shown here is derived from an EMBL/GenBank/DDBJ whole genome shotgun (WGS) entry which is preliminary data.</text>
</comment>
<evidence type="ECO:0000313" key="5">
    <source>
        <dbReference type="EMBL" id="PON39321.1"/>
    </source>
</evidence>
<dbReference type="InterPro" id="IPR004331">
    <property type="entry name" value="SPX_dom"/>
</dbReference>
<evidence type="ECO:0000256" key="2">
    <source>
        <dbReference type="ARBA" id="ARBA00023242"/>
    </source>
</evidence>
<dbReference type="OrthoDB" id="6493944at2759"/>
<reference evidence="6" key="1">
    <citation type="submission" date="2016-06" db="EMBL/GenBank/DDBJ databases">
        <title>Parallel loss of symbiosis genes in relatives of nitrogen-fixing non-legume Parasponia.</title>
        <authorList>
            <person name="Van Velzen R."/>
            <person name="Holmer R."/>
            <person name="Bu F."/>
            <person name="Rutten L."/>
            <person name="Van Zeijl A."/>
            <person name="Liu W."/>
            <person name="Santuari L."/>
            <person name="Cao Q."/>
            <person name="Sharma T."/>
            <person name="Shen D."/>
            <person name="Roswanjaya Y."/>
            <person name="Wardhani T."/>
            <person name="Kalhor M.S."/>
            <person name="Jansen J."/>
            <person name="Van den Hoogen J."/>
            <person name="Gungor B."/>
            <person name="Hartog M."/>
            <person name="Hontelez J."/>
            <person name="Verver J."/>
            <person name="Yang W.-C."/>
            <person name="Schijlen E."/>
            <person name="Repin R."/>
            <person name="Schilthuizen M."/>
            <person name="Schranz E."/>
            <person name="Heidstra R."/>
            <person name="Miyata K."/>
            <person name="Fedorova E."/>
            <person name="Kohlen W."/>
            <person name="Bisseling T."/>
            <person name="Smit S."/>
            <person name="Geurts R."/>
        </authorList>
    </citation>
    <scope>NUCLEOTIDE SEQUENCE [LARGE SCALE GENOMIC DNA]</scope>
    <source>
        <strain evidence="6">cv. WU1-14</strain>
    </source>
</reference>
<dbReference type="Proteomes" id="UP000237105">
    <property type="component" value="Unassembled WGS sequence"/>
</dbReference>
<proteinExistence type="predicted"/>
<comment type="subcellular location">
    <subcellularLocation>
        <location evidence="1">Nucleus</location>
    </subcellularLocation>
</comment>
<dbReference type="AlphaFoldDB" id="A0A2P5AS65"/>
<sequence length="303" mass="34403">MKFGKSLSNQIEETLPEWRDKFLSYKDLKKKLKLIEPKAAGSGAGERPSKRPRVEASGDSAAAVEAGDKENMSKEEIDFILLLEDELEKFNTFFVEKEEEYIIRLKELQDRVAKAKPHSEEMLKIRKEIVDFHGEMVLLENYSALNYTGLVKILKKYDKRTGALIRLPFIQKVLQQPFFTTDLLYKLVKECETMLDQLFPTIEQPASTEATASTTATANDEGCDPTTSATSKDEGSLRFPKELAEIEYMESLYMKSTISALRVLKEIRSKSSTVSVFSLPPLQVSGLEEDTWKKVPVLEQEAK</sequence>
<feature type="domain" description="SPX" evidence="4">
    <location>
        <begin position="1"/>
        <end position="171"/>
    </location>
</feature>
<evidence type="ECO:0000259" key="4">
    <source>
        <dbReference type="PROSITE" id="PS51382"/>
    </source>
</evidence>
<feature type="compositionally biased region" description="Low complexity" evidence="3">
    <location>
        <begin position="209"/>
        <end position="218"/>
    </location>
</feature>
<evidence type="ECO:0000256" key="1">
    <source>
        <dbReference type="ARBA" id="ARBA00004123"/>
    </source>
</evidence>
<dbReference type="PANTHER" id="PTHR45978:SF5">
    <property type="entry name" value="SPX DOMAIN-CONTAINING PROTEIN 2"/>
    <property type="match status" value="1"/>
</dbReference>
<dbReference type="CDD" id="cd14481">
    <property type="entry name" value="SPX_AtSPX1_like"/>
    <property type="match status" value="1"/>
</dbReference>
<evidence type="ECO:0000313" key="6">
    <source>
        <dbReference type="Proteomes" id="UP000237105"/>
    </source>
</evidence>
<keyword evidence="2" id="KW-0539">Nucleus</keyword>
<dbReference type="PANTHER" id="PTHR45978">
    <property type="entry name" value="SPX DOMAIN-CONTAINING PROTEIN 3"/>
    <property type="match status" value="1"/>
</dbReference>
<feature type="region of interest" description="Disordered" evidence="3">
    <location>
        <begin position="209"/>
        <end position="235"/>
    </location>
</feature>
<dbReference type="PROSITE" id="PS51382">
    <property type="entry name" value="SPX"/>
    <property type="match status" value="1"/>
</dbReference>
<dbReference type="EMBL" id="JXTB01000469">
    <property type="protein sequence ID" value="PON39321.1"/>
    <property type="molecule type" value="Genomic_DNA"/>
</dbReference>
<accession>A0A2P5AS65</accession>
<name>A0A2P5AS65_PARAD</name>
<evidence type="ECO:0000256" key="3">
    <source>
        <dbReference type="SAM" id="MobiDB-lite"/>
    </source>
</evidence>
<feature type="compositionally biased region" description="Basic and acidic residues" evidence="3">
    <location>
        <begin position="47"/>
        <end position="56"/>
    </location>
</feature>
<feature type="region of interest" description="Disordered" evidence="3">
    <location>
        <begin position="39"/>
        <end position="69"/>
    </location>
</feature>
<dbReference type="GO" id="GO:0005634">
    <property type="term" value="C:nucleus"/>
    <property type="evidence" value="ECO:0007669"/>
    <property type="project" value="UniProtKB-SubCell"/>
</dbReference>
<gene>
    <name evidence="5" type="ORF">PanWU01x14_305750</name>
</gene>
<keyword evidence="6" id="KW-1185">Reference proteome</keyword>
<dbReference type="STRING" id="3476.A0A2P5AS65"/>